<comment type="caution">
    <text evidence="5">The sequence shown here is derived from an EMBL/GenBank/DDBJ whole genome shotgun (WGS) entry which is preliminary data.</text>
</comment>
<dbReference type="CDD" id="cd00090">
    <property type="entry name" value="HTH_ARSR"/>
    <property type="match status" value="1"/>
</dbReference>
<gene>
    <name evidence="5" type="ORF">J2800_002428</name>
</gene>
<evidence type="ECO:0000256" key="3">
    <source>
        <dbReference type="ARBA" id="ARBA00023163"/>
    </source>
</evidence>
<proteinExistence type="predicted"/>
<dbReference type="InterPro" id="IPR036390">
    <property type="entry name" value="WH_DNA-bd_sf"/>
</dbReference>
<keyword evidence="1" id="KW-0805">Transcription regulation</keyword>
<dbReference type="Proteomes" id="UP001262754">
    <property type="component" value="Unassembled WGS sequence"/>
</dbReference>
<dbReference type="Pfam" id="PF01638">
    <property type="entry name" value="HxlR"/>
    <property type="match status" value="1"/>
</dbReference>
<evidence type="ECO:0000256" key="1">
    <source>
        <dbReference type="ARBA" id="ARBA00023015"/>
    </source>
</evidence>
<dbReference type="Gene3D" id="1.10.10.10">
    <property type="entry name" value="Winged helix-like DNA-binding domain superfamily/Winged helix DNA-binding domain"/>
    <property type="match status" value="1"/>
</dbReference>
<dbReference type="EMBL" id="JAVDRL010000006">
    <property type="protein sequence ID" value="MDR6531681.1"/>
    <property type="molecule type" value="Genomic_DNA"/>
</dbReference>
<dbReference type="PANTHER" id="PTHR33204:SF29">
    <property type="entry name" value="TRANSCRIPTIONAL REGULATOR"/>
    <property type="match status" value="1"/>
</dbReference>
<keyword evidence="3" id="KW-0804">Transcription</keyword>
<name>A0ABU1MZS0_9CAUL</name>
<dbReference type="InterPro" id="IPR011991">
    <property type="entry name" value="ArsR-like_HTH"/>
</dbReference>
<dbReference type="RefSeq" id="WP_056761805.1">
    <property type="nucleotide sequence ID" value="NZ_BMLD01000012.1"/>
</dbReference>
<protein>
    <submittedName>
        <fullName evidence="5">DNA-binding HxlR family transcriptional regulator</fullName>
    </submittedName>
</protein>
<dbReference type="InterPro" id="IPR002577">
    <property type="entry name" value="HTH_HxlR"/>
</dbReference>
<evidence type="ECO:0000256" key="2">
    <source>
        <dbReference type="ARBA" id="ARBA00023125"/>
    </source>
</evidence>
<sequence length="118" mass="13180">MTKRRDYSCAEGCPVEATLDLLDGKWKGVILFHLKRDGTLRFNELGRRLRGITQRMLTKQLRELEEVGLVDRRVYAQVPPKVEYSLSDEGRSLGAVIDALAAWGEGRIARLAAAPKAA</sequence>
<evidence type="ECO:0000313" key="6">
    <source>
        <dbReference type="Proteomes" id="UP001262754"/>
    </source>
</evidence>
<accession>A0ABU1MZS0</accession>
<dbReference type="GO" id="GO:0003677">
    <property type="term" value="F:DNA binding"/>
    <property type="evidence" value="ECO:0007669"/>
    <property type="project" value="UniProtKB-KW"/>
</dbReference>
<dbReference type="PANTHER" id="PTHR33204">
    <property type="entry name" value="TRANSCRIPTIONAL REGULATOR, MARR FAMILY"/>
    <property type="match status" value="1"/>
</dbReference>
<evidence type="ECO:0000259" key="4">
    <source>
        <dbReference type="PROSITE" id="PS51118"/>
    </source>
</evidence>
<keyword evidence="2 5" id="KW-0238">DNA-binding</keyword>
<keyword evidence="6" id="KW-1185">Reference proteome</keyword>
<evidence type="ECO:0000313" key="5">
    <source>
        <dbReference type="EMBL" id="MDR6531681.1"/>
    </source>
</evidence>
<dbReference type="SUPFAM" id="SSF46785">
    <property type="entry name" value="Winged helix' DNA-binding domain"/>
    <property type="match status" value="1"/>
</dbReference>
<dbReference type="PROSITE" id="PS51118">
    <property type="entry name" value="HTH_HXLR"/>
    <property type="match status" value="1"/>
</dbReference>
<feature type="domain" description="HTH hxlR-type" evidence="4">
    <location>
        <begin position="13"/>
        <end position="112"/>
    </location>
</feature>
<reference evidence="5 6" key="1">
    <citation type="submission" date="2023-07" db="EMBL/GenBank/DDBJ databases">
        <title>Sorghum-associated microbial communities from plants grown in Nebraska, USA.</title>
        <authorList>
            <person name="Schachtman D."/>
        </authorList>
    </citation>
    <scope>NUCLEOTIDE SEQUENCE [LARGE SCALE GENOMIC DNA]</scope>
    <source>
        <strain evidence="5 6">DS2154</strain>
    </source>
</reference>
<organism evidence="5 6">
    <name type="scientific">Caulobacter rhizosphaerae</name>
    <dbReference type="NCBI Taxonomy" id="2010972"/>
    <lineage>
        <taxon>Bacteria</taxon>
        <taxon>Pseudomonadati</taxon>
        <taxon>Pseudomonadota</taxon>
        <taxon>Alphaproteobacteria</taxon>
        <taxon>Caulobacterales</taxon>
        <taxon>Caulobacteraceae</taxon>
        <taxon>Caulobacter</taxon>
    </lineage>
</organism>
<dbReference type="InterPro" id="IPR036388">
    <property type="entry name" value="WH-like_DNA-bd_sf"/>
</dbReference>